<sequence>MAPGAQVPGDADALTTRRGLCKGLGVLVPLSLLKLTSVQALPTRPEATAAPKVLKVLKVGPQEAIRTLAAAAAQAEAGTVIEVRAGDYPGDVAVWPQHDLTLRAVGGRVRVIANGAHAQGKGLFVCTGDRQRIEGFDFIGARVPDRNGAGIRLERGSLSLRDCRFTDNENGLLSANDPSITLDIERCEFGPIAPGEGRTHNCYVGAIGRLSVTGSYFHHGQSGHLLKTRAAVNHIFYNRLSDETGRASFELEFPNGGLALVVGNLIQQSPSTDNFHLIAYGNEGLAGPRHELHLINNTLIDRRKAGGVYLRAAAGIQKVRLINNLLAGKQELKPGAGWEQHHNYFVNLDSFIHADQLDARLRLDSPLFGRAVDPSSVDGISLRPTRQYQHPCALADVPPGTPYSPGAFQV</sequence>
<reference evidence="1" key="1">
    <citation type="submission" date="2022-10" db="EMBL/GenBank/DDBJ databases">
        <title>Characterization and whole genome sequencing of a new Roseateles species, isolated from fresh water.</title>
        <authorList>
            <person name="Guliayeva D.Y."/>
            <person name="Akhremchuk A.E."/>
            <person name="Sikolenko M.A."/>
            <person name="Valentovich L.N."/>
            <person name="Sidarenka A.V."/>
        </authorList>
    </citation>
    <scope>NUCLEOTIDE SEQUENCE</scope>
    <source>
        <strain evidence="1">BIM B-1768</strain>
    </source>
</reference>
<dbReference type="Proteomes" id="UP001064933">
    <property type="component" value="Chromosome"/>
</dbReference>
<dbReference type="Gene3D" id="2.160.20.10">
    <property type="entry name" value="Single-stranded right-handed beta-helix, Pectin lyase-like"/>
    <property type="match status" value="1"/>
</dbReference>
<evidence type="ECO:0000313" key="2">
    <source>
        <dbReference type="Proteomes" id="UP001064933"/>
    </source>
</evidence>
<gene>
    <name evidence="1" type="ORF">N4261_00990</name>
</gene>
<organism evidence="1 2">
    <name type="scientific">Roseateles amylovorans</name>
    <dbReference type="NCBI Taxonomy" id="2978473"/>
    <lineage>
        <taxon>Bacteria</taxon>
        <taxon>Pseudomonadati</taxon>
        <taxon>Pseudomonadota</taxon>
        <taxon>Betaproteobacteria</taxon>
        <taxon>Burkholderiales</taxon>
        <taxon>Sphaerotilaceae</taxon>
        <taxon>Roseateles</taxon>
    </lineage>
</organism>
<dbReference type="InterPro" id="IPR012334">
    <property type="entry name" value="Pectin_lyas_fold"/>
</dbReference>
<accession>A0ABY6B3I6</accession>
<proteinExistence type="predicted"/>
<dbReference type="EMBL" id="CP104562">
    <property type="protein sequence ID" value="UXH78544.1"/>
    <property type="molecule type" value="Genomic_DNA"/>
</dbReference>
<keyword evidence="2" id="KW-1185">Reference proteome</keyword>
<dbReference type="SUPFAM" id="SSF51126">
    <property type="entry name" value="Pectin lyase-like"/>
    <property type="match status" value="1"/>
</dbReference>
<evidence type="ECO:0000313" key="1">
    <source>
        <dbReference type="EMBL" id="UXH78544.1"/>
    </source>
</evidence>
<name>A0ABY6B3I6_9BURK</name>
<dbReference type="RefSeq" id="WP_261758360.1">
    <property type="nucleotide sequence ID" value="NZ_CP104562.2"/>
</dbReference>
<protein>
    <recommendedName>
        <fullName evidence="3">Right handed beta helix domain-containing protein</fullName>
    </recommendedName>
</protein>
<dbReference type="InterPro" id="IPR011050">
    <property type="entry name" value="Pectin_lyase_fold/virulence"/>
</dbReference>
<evidence type="ECO:0008006" key="3">
    <source>
        <dbReference type="Google" id="ProtNLM"/>
    </source>
</evidence>